<reference evidence="1" key="1">
    <citation type="submission" date="2017-07" db="EMBL/GenBank/DDBJ databases">
        <title>Taro Niue Genome Assembly and Annotation.</title>
        <authorList>
            <person name="Atibalentja N."/>
            <person name="Keating K."/>
            <person name="Fields C.J."/>
        </authorList>
    </citation>
    <scope>NUCLEOTIDE SEQUENCE</scope>
    <source>
        <strain evidence="1">Niue_2</strain>
        <tissue evidence="1">Leaf</tissue>
    </source>
</reference>
<evidence type="ECO:0000313" key="2">
    <source>
        <dbReference type="Proteomes" id="UP000652761"/>
    </source>
</evidence>
<dbReference type="AlphaFoldDB" id="A0A843X5M8"/>
<gene>
    <name evidence="1" type="ORF">Taro_046068</name>
</gene>
<dbReference type="EMBL" id="NMUH01005580">
    <property type="protein sequence ID" value="MQM13144.1"/>
    <property type="molecule type" value="Genomic_DNA"/>
</dbReference>
<dbReference type="Proteomes" id="UP000652761">
    <property type="component" value="Unassembled WGS sequence"/>
</dbReference>
<evidence type="ECO:0000313" key="1">
    <source>
        <dbReference type="EMBL" id="MQM13144.1"/>
    </source>
</evidence>
<comment type="caution">
    <text evidence="1">The sequence shown here is derived from an EMBL/GenBank/DDBJ whole genome shotgun (WGS) entry which is preliminary data.</text>
</comment>
<feature type="non-terminal residue" evidence="1">
    <location>
        <position position="1"/>
    </location>
</feature>
<protein>
    <submittedName>
        <fullName evidence="1">Uncharacterized protein</fullName>
    </submittedName>
</protein>
<sequence length="44" mass="5144">MFQALRQKVDTRWLSQKACFAVWDMVSTLNQLRSEGSIKDVDKI</sequence>
<proteinExistence type="predicted"/>
<keyword evidence="2" id="KW-1185">Reference proteome</keyword>
<accession>A0A843X5M8</accession>
<name>A0A843X5M8_COLES</name>
<organism evidence="1 2">
    <name type="scientific">Colocasia esculenta</name>
    <name type="common">Wild taro</name>
    <name type="synonym">Arum esculentum</name>
    <dbReference type="NCBI Taxonomy" id="4460"/>
    <lineage>
        <taxon>Eukaryota</taxon>
        <taxon>Viridiplantae</taxon>
        <taxon>Streptophyta</taxon>
        <taxon>Embryophyta</taxon>
        <taxon>Tracheophyta</taxon>
        <taxon>Spermatophyta</taxon>
        <taxon>Magnoliopsida</taxon>
        <taxon>Liliopsida</taxon>
        <taxon>Araceae</taxon>
        <taxon>Aroideae</taxon>
        <taxon>Colocasieae</taxon>
        <taxon>Colocasia</taxon>
    </lineage>
</organism>